<keyword evidence="8 11" id="KW-0408">Iron</keyword>
<dbReference type="Gene3D" id="1.10.1060.10">
    <property type="entry name" value="Alpha-helical ferredoxin"/>
    <property type="match status" value="1"/>
</dbReference>
<keyword evidence="6 11" id="KW-0479">Metal-binding</keyword>
<dbReference type="PROSITE" id="PS51085">
    <property type="entry name" value="2FE2S_FER_2"/>
    <property type="match status" value="1"/>
</dbReference>
<dbReference type="KEGG" id="dvl:Dvul_0582"/>
<dbReference type="PANTHER" id="PTHR11921">
    <property type="entry name" value="SUCCINATE DEHYDROGENASE IRON-SULFUR PROTEIN"/>
    <property type="match status" value="1"/>
</dbReference>
<feature type="domain" description="2Fe-2S ferredoxin-type" evidence="12">
    <location>
        <begin position="4"/>
        <end position="95"/>
    </location>
</feature>
<dbReference type="Proteomes" id="UP000009173">
    <property type="component" value="Chromosome"/>
</dbReference>
<feature type="domain" description="4Fe-4S ferredoxin-type" evidence="13">
    <location>
        <begin position="139"/>
        <end position="169"/>
    </location>
</feature>
<dbReference type="InterPro" id="IPR017900">
    <property type="entry name" value="4Fe4S_Fe_S_CS"/>
</dbReference>
<evidence type="ECO:0000256" key="5">
    <source>
        <dbReference type="ARBA" id="ARBA00022714"/>
    </source>
</evidence>
<dbReference type="InterPro" id="IPR009051">
    <property type="entry name" value="Helical_ferredxn"/>
</dbReference>
<comment type="pathway">
    <text evidence="1">Carbohydrate metabolism; tricarboxylic acid cycle; fumarate from succinate (bacterial route): step 1/1.</text>
</comment>
<dbReference type="GO" id="GO:0009055">
    <property type="term" value="F:electron transfer activity"/>
    <property type="evidence" value="ECO:0007669"/>
    <property type="project" value="InterPro"/>
</dbReference>
<comment type="catalytic activity">
    <reaction evidence="11">
        <text>a menaquinone + succinate = a menaquinol + fumarate</text>
        <dbReference type="Rhea" id="RHEA:27834"/>
        <dbReference type="Rhea" id="RHEA-COMP:9537"/>
        <dbReference type="Rhea" id="RHEA-COMP:9539"/>
        <dbReference type="ChEBI" id="CHEBI:16374"/>
        <dbReference type="ChEBI" id="CHEBI:18151"/>
        <dbReference type="ChEBI" id="CHEBI:29806"/>
        <dbReference type="ChEBI" id="CHEBI:30031"/>
        <dbReference type="EC" id="1.3.5.1"/>
    </reaction>
</comment>
<dbReference type="PROSITE" id="PS51379">
    <property type="entry name" value="4FE4S_FER_2"/>
    <property type="match status" value="1"/>
</dbReference>
<name>A0A0H3A7Z5_NITV4</name>
<dbReference type="GO" id="GO:0046872">
    <property type="term" value="F:metal ion binding"/>
    <property type="evidence" value="ECO:0007669"/>
    <property type="project" value="UniProtKB-KW"/>
</dbReference>
<dbReference type="GO" id="GO:0008177">
    <property type="term" value="F:succinate dehydrogenase (quinone) activity"/>
    <property type="evidence" value="ECO:0007669"/>
    <property type="project" value="UniProtKB-EC"/>
</dbReference>
<evidence type="ECO:0000256" key="4">
    <source>
        <dbReference type="ARBA" id="ARBA00022532"/>
    </source>
</evidence>
<protein>
    <recommendedName>
        <fullName evidence="11">Fumarate reductase iron-sulfur subunit</fullName>
        <ecNumber evidence="11">1.3.5.1</ecNumber>
    </recommendedName>
</protein>
<dbReference type="InterPro" id="IPR050573">
    <property type="entry name" value="SDH/FRD_Iron-Sulfur"/>
</dbReference>
<evidence type="ECO:0000313" key="15">
    <source>
        <dbReference type="Proteomes" id="UP000009173"/>
    </source>
</evidence>
<dbReference type="EMBL" id="CP000527">
    <property type="protein sequence ID" value="ABM27605.1"/>
    <property type="molecule type" value="Genomic_DNA"/>
</dbReference>
<dbReference type="AlphaFoldDB" id="A0A0H3A7Z5"/>
<comment type="cofactor">
    <cofactor evidence="11">
        <name>[2Fe-2S] cluster</name>
        <dbReference type="ChEBI" id="CHEBI:190135"/>
    </cofactor>
    <text evidence="11">Binds 1 [2Fe-2S] cluster.</text>
</comment>
<dbReference type="GO" id="GO:0022904">
    <property type="term" value="P:respiratory electron transport chain"/>
    <property type="evidence" value="ECO:0007669"/>
    <property type="project" value="TreeGrafter"/>
</dbReference>
<keyword evidence="7 14" id="KW-0560">Oxidoreductase</keyword>
<evidence type="ECO:0000256" key="3">
    <source>
        <dbReference type="ARBA" id="ARBA00022485"/>
    </source>
</evidence>
<dbReference type="Pfam" id="PF13183">
    <property type="entry name" value="Fer4_8"/>
    <property type="match status" value="1"/>
</dbReference>
<keyword evidence="5 11" id="KW-0001">2Fe-2S</keyword>
<accession>A0A0H3A7Z5</accession>
<dbReference type="GO" id="GO:0006099">
    <property type="term" value="P:tricarboxylic acid cycle"/>
    <property type="evidence" value="ECO:0007669"/>
    <property type="project" value="UniProtKB-KW"/>
</dbReference>
<evidence type="ECO:0000256" key="8">
    <source>
        <dbReference type="ARBA" id="ARBA00023004"/>
    </source>
</evidence>
<dbReference type="CDD" id="cd00207">
    <property type="entry name" value="fer2"/>
    <property type="match status" value="1"/>
</dbReference>
<evidence type="ECO:0000313" key="14">
    <source>
        <dbReference type="EMBL" id="ABM27605.1"/>
    </source>
</evidence>
<evidence type="ECO:0000256" key="1">
    <source>
        <dbReference type="ARBA" id="ARBA00004894"/>
    </source>
</evidence>
<organism evidence="14 15">
    <name type="scientific">Nitratidesulfovibrio vulgaris (strain DP4)</name>
    <name type="common">Desulfovibrio vulgaris</name>
    <dbReference type="NCBI Taxonomy" id="391774"/>
    <lineage>
        <taxon>Bacteria</taxon>
        <taxon>Pseudomonadati</taxon>
        <taxon>Thermodesulfobacteriota</taxon>
        <taxon>Desulfovibrionia</taxon>
        <taxon>Desulfovibrionales</taxon>
        <taxon>Desulfovibrionaceae</taxon>
        <taxon>Nitratidesulfovibrio</taxon>
    </lineage>
</organism>
<keyword evidence="4" id="KW-0816">Tricarboxylic acid cycle</keyword>
<dbReference type="InterPro" id="IPR017896">
    <property type="entry name" value="4Fe4S_Fe-S-bd"/>
</dbReference>
<evidence type="ECO:0000259" key="12">
    <source>
        <dbReference type="PROSITE" id="PS51085"/>
    </source>
</evidence>
<dbReference type="InterPro" id="IPR004489">
    <property type="entry name" value="Succ_DH/fum_Rdtase_Fe-S"/>
</dbReference>
<dbReference type="GO" id="GO:0051538">
    <property type="term" value="F:3 iron, 4 sulfur cluster binding"/>
    <property type="evidence" value="ECO:0007669"/>
    <property type="project" value="UniProtKB-KW"/>
</dbReference>
<keyword evidence="10 11" id="KW-0003">3Fe-4S</keyword>
<comment type="cofactor">
    <cofactor evidence="11">
        <name>[3Fe-4S] cluster</name>
        <dbReference type="ChEBI" id="CHEBI:21137"/>
    </cofactor>
    <text evidence="11">Binds 1 [3Fe-4S] cluster.</text>
</comment>
<dbReference type="GO" id="GO:0051539">
    <property type="term" value="F:4 iron, 4 sulfur cluster binding"/>
    <property type="evidence" value="ECO:0007669"/>
    <property type="project" value="UniProtKB-KW"/>
</dbReference>
<evidence type="ECO:0000256" key="11">
    <source>
        <dbReference type="RuleBase" id="RU361237"/>
    </source>
</evidence>
<dbReference type="InterPro" id="IPR025192">
    <property type="entry name" value="Succ_DH/fum_Rdtase_N"/>
</dbReference>
<keyword evidence="3 11" id="KW-0004">4Fe-4S</keyword>
<proteinExistence type="inferred from homology"/>
<dbReference type="InterPro" id="IPR012675">
    <property type="entry name" value="Beta-grasp_dom_sf"/>
</dbReference>
<gene>
    <name evidence="14" type="ordered locus">Dvul_0582</name>
</gene>
<dbReference type="HOGENOM" id="CLU_044838_3_0_7"/>
<dbReference type="NCBIfam" id="TIGR00384">
    <property type="entry name" value="dhsB"/>
    <property type="match status" value="1"/>
</dbReference>
<dbReference type="Gene3D" id="3.10.20.30">
    <property type="match status" value="1"/>
</dbReference>
<dbReference type="InterPro" id="IPR001041">
    <property type="entry name" value="2Fe-2S_ferredoxin-type"/>
</dbReference>
<dbReference type="PANTHER" id="PTHR11921:SF29">
    <property type="entry name" value="SUCCINATE DEHYDROGENASE [UBIQUINONE] IRON-SULFUR SUBUNIT, MITOCHONDRIAL"/>
    <property type="match status" value="1"/>
</dbReference>
<evidence type="ECO:0000256" key="7">
    <source>
        <dbReference type="ARBA" id="ARBA00023002"/>
    </source>
</evidence>
<evidence type="ECO:0000259" key="13">
    <source>
        <dbReference type="PROSITE" id="PS51379"/>
    </source>
</evidence>
<keyword evidence="9 11" id="KW-0411">Iron-sulfur</keyword>
<dbReference type="Pfam" id="PF13085">
    <property type="entry name" value="Fer2_3"/>
    <property type="match status" value="1"/>
</dbReference>
<comment type="similarity">
    <text evidence="2 11">Belongs to the succinate dehydrogenase/fumarate reductase iron-sulfur protein family.</text>
</comment>
<sequence>MPDTPVTFKVFRCAPGGEASRFDTFEVAVPGHASVLDALDAIRVDIDPTLVYRHSCHHSSCGTCAMRINGRDRLACITPAHEAAAESSVQGTVTLEPLRGLPLQGDLMVDMRAFYRHFDEHWSTLRPSEGRAQAALPAGIERFTRLENCIECGCCVSACPVTGTETGDGTAFAGPAVLAAVRREMGRGPDVPEGLAALAFGPHGEQHCQRHLACSRACPNGVYPARAIMDLRRMRERKE</sequence>
<dbReference type="PROSITE" id="PS00198">
    <property type="entry name" value="4FE4S_FER_1"/>
    <property type="match status" value="1"/>
</dbReference>
<evidence type="ECO:0000256" key="9">
    <source>
        <dbReference type="ARBA" id="ARBA00023014"/>
    </source>
</evidence>
<dbReference type="GO" id="GO:0051537">
    <property type="term" value="F:2 iron, 2 sulfur cluster binding"/>
    <property type="evidence" value="ECO:0007669"/>
    <property type="project" value="UniProtKB-KW"/>
</dbReference>
<dbReference type="SUPFAM" id="SSF46548">
    <property type="entry name" value="alpha-helical ferredoxin"/>
    <property type="match status" value="1"/>
</dbReference>
<dbReference type="RefSeq" id="WP_011791707.1">
    <property type="nucleotide sequence ID" value="NC_008751.1"/>
</dbReference>
<evidence type="ECO:0000256" key="6">
    <source>
        <dbReference type="ARBA" id="ARBA00022723"/>
    </source>
</evidence>
<reference evidence="15" key="1">
    <citation type="journal article" date="2009" name="Environ. Microbiol.">
        <title>Contribution of mobile genetic elements to Desulfovibrio vulgaris genome plasticity.</title>
        <authorList>
            <person name="Walker C.B."/>
            <person name="Stolyar S."/>
            <person name="Chivian D."/>
            <person name="Pinel N."/>
            <person name="Gabster J.A."/>
            <person name="Dehal P.S."/>
            <person name="He Z."/>
            <person name="Yang Z.K."/>
            <person name="Yen H.C."/>
            <person name="Zhou J."/>
            <person name="Wall J.D."/>
            <person name="Hazen T.C."/>
            <person name="Arkin A.P."/>
            <person name="Stahl D.A."/>
        </authorList>
    </citation>
    <scope>NUCLEOTIDE SEQUENCE [LARGE SCALE GENOMIC DNA]</scope>
    <source>
        <strain evidence="15">DP4</strain>
    </source>
</reference>
<evidence type="ECO:0000256" key="2">
    <source>
        <dbReference type="ARBA" id="ARBA00009433"/>
    </source>
</evidence>
<dbReference type="EC" id="1.3.5.1" evidence="11"/>
<dbReference type="InterPro" id="IPR036010">
    <property type="entry name" value="2Fe-2S_ferredoxin-like_sf"/>
</dbReference>
<dbReference type="SUPFAM" id="SSF54292">
    <property type="entry name" value="2Fe-2S ferredoxin-like"/>
    <property type="match status" value="1"/>
</dbReference>
<comment type="cofactor">
    <cofactor evidence="11">
        <name>[4Fe-4S] cluster</name>
        <dbReference type="ChEBI" id="CHEBI:49883"/>
    </cofactor>
    <text evidence="11">Binds 1 [4Fe-4S] cluster.</text>
</comment>
<evidence type="ECO:0000256" key="10">
    <source>
        <dbReference type="ARBA" id="ARBA00023291"/>
    </source>
</evidence>